<dbReference type="EMBL" id="JAOZYC010000104">
    <property type="protein sequence ID" value="MEB8338807.1"/>
    <property type="molecule type" value="Genomic_DNA"/>
</dbReference>
<keyword evidence="2" id="KW-1185">Reference proteome</keyword>
<dbReference type="RefSeq" id="WP_326016699.1">
    <property type="nucleotide sequence ID" value="NZ_JAOZYC010000104.1"/>
</dbReference>
<evidence type="ECO:0000313" key="1">
    <source>
        <dbReference type="EMBL" id="MEB8338807.1"/>
    </source>
</evidence>
<protein>
    <recommendedName>
        <fullName evidence="3">GAF domain-containing protein</fullName>
    </recommendedName>
</protein>
<name>A0ABU6F580_9ACTN</name>
<accession>A0ABU6F580</accession>
<gene>
    <name evidence="1" type="ORF">OKJ99_15025</name>
</gene>
<dbReference type="Proteomes" id="UP001354931">
    <property type="component" value="Unassembled WGS sequence"/>
</dbReference>
<organism evidence="1 2">
    <name type="scientific">Streptomyces endophyticus</name>
    <dbReference type="NCBI Taxonomy" id="714166"/>
    <lineage>
        <taxon>Bacteria</taxon>
        <taxon>Bacillati</taxon>
        <taxon>Actinomycetota</taxon>
        <taxon>Actinomycetes</taxon>
        <taxon>Kitasatosporales</taxon>
        <taxon>Streptomycetaceae</taxon>
        <taxon>Streptomyces</taxon>
    </lineage>
</organism>
<evidence type="ECO:0000313" key="2">
    <source>
        <dbReference type="Proteomes" id="UP001354931"/>
    </source>
</evidence>
<proteinExistence type="predicted"/>
<comment type="caution">
    <text evidence="1">The sequence shown here is derived from an EMBL/GenBank/DDBJ whole genome shotgun (WGS) entry which is preliminary data.</text>
</comment>
<evidence type="ECO:0008006" key="3">
    <source>
        <dbReference type="Google" id="ProtNLM"/>
    </source>
</evidence>
<reference evidence="1 2" key="1">
    <citation type="submission" date="2022-10" db="EMBL/GenBank/DDBJ databases">
        <authorList>
            <person name="Xie J."/>
            <person name="Shen N."/>
        </authorList>
    </citation>
    <scope>NUCLEOTIDE SEQUENCE [LARGE SCALE GENOMIC DNA]</scope>
    <source>
        <strain evidence="1 2">YIM65594</strain>
    </source>
</reference>
<sequence>MSRTLDLEAILRIIDELAESDADPGVVLDRTADALGRAVGFRTVQGEVWTATPSGRPAGDAEQVAPGRVATHTLPGTGQGCAGPDARVTQAYFRDFIGALGRHVNG</sequence>